<dbReference type="PROSITE" id="PS51402">
    <property type="entry name" value="CATALASE_3"/>
    <property type="match status" value="1"/>
</dbReference>
<dbReference type="EMBL" id="JAGTJQ010000011">
    <property type="protein sequence ID" value="KAH7018033.1"/>
    <property type="molecule type" value="Genomic_DNA"/>
</dbReference>
<dbReference type="Pfam" id="PF00199">
    <property type="entry name" value="Catalase"/>
    <property type="match status" value="1"/>
</dbReference>
<dbReference type="GO" id="GO:0004096">
    <property type="term" value="F:catalase activity"/>
    <property type="evidence" value="ECO:0007669"/>
    <property type="project" value="InterPro"/>
</dbReference>
<organism evidence="2 3">
    <name type="scientific">Microdochium trichocladiopsis</name>
    <dbReference type="NCBI Taxonomy" id="1682393"/>
    <lineage>
        <taxon>Eukaryota</taxon>
        <taxon>Fungi</taxon>
        <taxon>Dikarya</taxon>
        <taxon>Ascomycota</taxon>
        <taxon>Pezizomycotina</taxon>
        <taxon>Sordariomycetes</taxon>
        <taxon>Xylariomycetidae</taxon>
        <taxon>Xylariales</taxon>
        <taxon>Microdochiaceae</taxon>
        <taxon>Microdochium</taxon>
    </lineage>
</organism>
<feature type="domain" description="Catalase core" evidence="1">
    <location>
        <begin position="24"/>
        <end position="345"/>
    </location>
</feature>
<dbReference type="InterPro" id="IPR011614">
    <property type="entry name" value="Catalase_core"/>
</dbReference>
<dbReference type="Gene3D" id="1.20.1280.120">
    <property type="match status" value="1"/>
</dbReference>
<dbReference type="PIRSF" id="PIRSF000296">
    <property type="entry name" value="SrpA"/>
    <property type="match status" value="1"/>
</dbReference>
<dbReference type="InterPro" id="IPR024168">
    <property type="entry name" value="Catalase_SrpA-type_pred"/>
</dbReference>
<dbReference type="InterPro" id="IPR018028">
    <property type="entry name" value="Catalase"/>
</dbReference>
<proteinExistence type="predicted"/>
<dbReference type="PANTHER" id="PTHR11465:SF62">
    <property type="entry name" value="CATALASE T"/>
    <property type="match status" value="1"/>
</dbReference>
<evidence type="ECO:0000313" key="3">
    <source>
        <dbReference type="Proteomes" id="UP000756346"/>
    </source>
</evidence>
<dbReference type="CDD" id="cd08153">
    <property type="entry name" value="srpA_like"/>
    <property type="match status" value="1"/>
</dbReference>
<comment type="caution">
    <text evidence="2">The sequence shown here is derived from an EMBL/GenBank/DDBJ whole genome shotgun (WGS) entry which is preliminary data.</text>
</comment>
<dbReference type="GO" id="GO:0005777">
    <property type="term" value="C:peroxisome"/>
    <property type="evidence" value="ECO:0007669"/>
    <property type="project" value="TreeGrafter"/>
</dbReference>
<gene>
    <name evidence="2" type="ORF">B0I36DRAFT_377427</name>
</gene>
<dbReference type="GO" id="GO:0020037">
    <property type="term" value="F:heme binding"/>
    <property type="evidence" value="ECO:0007669"/>
    <property type="project" value="InterPro"/>
</dbReference>
<reference evidence="2" key="1">
    <citation type="journal article" date="2021" name="Nat. Commun.">
        <title>Genetic determinants of endophytism in the Arabidopsis root mycobiome.</title>
        <authorList>
            <person name="Mesny F."/>
            <person name="Miyauchi S."/>
            <person name="Thiergart T."/>
            <person name="Pickel B."/>
            <person name="Atanasova L."/>
            <person name="Karlsson M."/>
            <person name="Huettel B."/>
            <person name="Barry K.W."/>
            <person name="Haridas S."/>
            <person name="Chen C."/>
            <person name="Bauer D."/>
            <person name="Andreopoulos W."/>
            <person name="Pangilinan J."/>
            <person name="LaButti K."/>
            <person name="Riley R."/>
            <person name="Lipzen A."/>
            <person name="Clum A."/>
            <person name="Drula E."/>
            <person name="Henrissat B."/>
            <person name="Kohler A."/>
            <person name="Grigoriev I.V."/>
            <person name="Martin F.M."/>
            <person name="Hacquard S."/>
        </authorList>
    </citation>
    <scope>NUCLEOTIDE SEQUENCE</scope>
    <source>
        <strain evidence="2">MPI-CAGE-CH-0230</strain>
    </source>
</reference>
<dbReference type="Gene3D" id="2.40.180.10">
    <property type="entry name" value="Catalase core domain"/>
    <property type="match status" value="1"/>
</dbReference>
<dbReference type="SMART" id="SM01060">
    <property type="entry name" value="Catalase"/>
    <property type="match status" value="1"/>
</dbReference>
<evidence type="ECO:0000259" key="1">
    <source>
        <dbReference type="SMART" id="SM01060"/>
    </source>
</evidence>
<sequence>MTTTFPKQPAFSKAGATAHVESVTTDSNDNLSQELVDAMQAIFGKHQGYRTTHAKGLLVQGTFTPTPEAKNLTTAAHFNKPSTPITARFSVGGGIPNIPDASDTATPKGVAIRFQLGGDTYTDLIAHSFNGFATRTGEDFLTFLGLILALRQGKPDAQQNMGAFLKSHPEAQTFFTADKPNPHNYGTIVYYQPNTHVLTNAQGKKTNLRYRLVPQDGEHLYTKDELPGLAPAYLHEDLLTRFPAKPLVLELQAHIPGPEDAGKLEDATQPYASQTFIPVGKIVLDKVLSDNAATQQQIAFSPVPEKGGVSGIESSGDPLISARKGVYWVSSDQRRHERRTEDVGFKMP</sequence>
<dbReference type="Proteomes" id="UP000756346">
    <property type="component" value="Unassembled WGS sequence"/>
</dbReference>
<accession>A0A9P9BJD4</accession>
<dbReference type="AlphaFoldDB" id="A0A9P9BJD4"/>
<protein>
    <submittedName>
        <fullName evidence="2">Catalase-like domain-containing protein</fullName>
    </submittedName>
</protein>
<dbReference type="RefSeq" id="XP_046006300.1">
    <property type="nucleotide sequence ID" value="XM_046160560.1"/>
</dbReference>
<keyword evidence="3" id="KW-1185">Reference proteome</keyword>
<dbReference type="PANTHER" id="PTHR11465">
    <property type="entry name" value="CATALASE"/>
    <property type="match status" value="1"/>
</dbReference>
<name>A0A9P9BJD4_9PEZI</name>
<dbReference type="OrthoDB" id="2379805at2759"/>
<evidence type="ECO:0000313" key="2">
    <source>
        <dbReference type="EMBL" id="KAH7018033.1"/>
    </source>
</evidence>
<dbReference type="GO" id="GO:0005739">
    <property type="term" value="C:mitochondrion"/>
    <property type="evidence" value="ECO:0007669"/>
    <property type="project" value="TreeGrafter"/>
</dbReference>
<dbReference type="InterPro" id="IPR020835">
    <property type="entry name" value="Catalase_sf"/>
</dbReference>
<dbReference type="SUPFAM" id="SSF56634">
    <property type="entry name" value="Heme-dependent catalase-like"/>
    <property type="match status" value="1"/>
</dbReference>
<dbReference type="GO" id="GO:0042744">
    <property type="term" value="P:hydrogen peroxide catabolic process"/>
    <property type="evidence" value="ECO:0007669"/>
    <property type="project" value="TreeGrafter"/>
</dbReference>
<dbReference type="GeneID" id="70190106"/>
<dbReference type="GO" id="GO:0042542">
    <property type="term" value="P:response to hydrogen peroxide"/>
    <property type="evidence" value="ECO:0007669"/>
    <property type="project" value="TreeGrafter"/>
</dbReference>